<proteinExistence type="predicted"/>
<evidence type="ECO:0000313" key="2">
    <source>
        <dbReference type="EMBL" id="PZP50230.1"/>
    </source>
</evidence>
<dbReference type="AlphaFoldDB" id="A0A2W5F969"/>
<dbReference type="InterPro" id="IPR029063">
    <property type="entry name" value="SAM-dependent_MTases_sf"/>
</dbReference>
<feature type="domain" description="Methyltransferase" evidence="1">
    <location>
        <begin position="32"/>
        <end position="151"/>
    </location>
</feature>
<dbReference type="Pfam" id="PF13847">
    <property type="entry name" value="Methyltransf_31"/>
    <property type="match status" value="1"/>
</dbReference>
<comment type="caution">
    <text evidence="2">The sequence shown here is derived from an EMBL/GenBank/DDBJ whole genome shotgun (WGS) entry which is preliminary data.</text>
</comment>
<dbReference type="EMBL" id="QFOI01000076">
    <property type="protein sequence ID" value="PZP50230.1"/>
    <property type="molecule type" value="Genomic_DNA"/>
</dbReference>
<dbReference type="PANTHER" id="PTHR43861:SF1">
    <property type="entry name" value="TRANS-ACONITATE 2-METHYLTRANSFERASE"/>
    <property type="match status" value="1"/>
</dbReference>
<dbReference type="CDD" id="cd02440">
    <property type="entry name" value="AdoMet_MTases"/>
    <property type="match status" value="1"/>
</dbReference>
<gene>
    <name evidence="2" type="ORF">DI598_06060</name>
</gene>
<evidence type="ECO:0000259" key="1">
    <source>
        <dbReference type="Pfam" id="PF13847"/>
    </source>
</evidence>
<dbReference type="Proteomes" id="UP000249645">
    <property type="component" value="Unassembled WGS sequence"/>
</dbReference>
<dbReference type="SUPFAM" id="SSF53335">
    <property type="entry name" value="S-adenosyl-L-methionine-dependent methyltransferases"/>
    <property type="match status" value="1"/>
</dbReference>
<evidence type="ECO:0000313" key="3">
    <source>
        <dbReference type="Proteomes" id="UP000249645"/>
    </source>
</evidence>
<dbReference type="GO" id="GO:0032259">
    <property type="term" value="P:methylation"/>
    <property type="evidence" value="ECO:0007669"/>
    <property type="project" value="UniProtKB-KW"/>
</dbReference>
<dbReference type="Gene3D" id="3.40.50.150">
    <property type="entry name" value="Vaccinia Virus protein VP39"/>
    <property type="match status" value="1"/>
</dbReference>
<dbReference type="Gene3D" id="1.10.150.290">
    <property type="entry name" value="S-adenosyl-L-methionine-dependent methyltransferases"/>
    <property type="match status" value="1"/>
</dbReference>
<accession>A0A2W5F969</accession>
<protein>
    <submittedName>
        <fullName evidence="2">Trans-aconitate methyltransferase</fullName>
    </submittedName>
</protein>
<dbReference type="GO" id="GO:0030798">
    <property type="term" value="F:trans-aconitate 2-methyltransferase activity"/>
    <property type="evidence" value="ECO:0007669"/>
    <property type="project" value="InterPro"/>
</dbReference>
<keyword evidence="2" id="KW-0489">Methyltransferase</keyword>
<sequence>MPWNPEKYNQFKNIRFQPFFDLSELIQDENLKTAVDLGCGTGEQTKILSEKFENTQFIGLDASPEMLAKSKNLESNNLHFQQKTTEDFIKERNKYDLIFSNAALQWSNHHAKLFSQLLNLVNTNGQFAVQMPMQGDNILNQLLLQLADEEPFQTYLKGWRRDYTLLTIDEYTTILFEAGLQNINVMQKVYPIIANDVETLFDFISGSALIPYLERLTEDQQMEFTNTFKQKISEAFPKFPAIYAFKRILMYGQKEN</sequence>
<name>A0A2W5F969_9SPHI</name>
<dbReference type="InterPro" id="IPR025714">
    <property type="entry name" value="Methyltranfer_dom"/>
</dbReference>
<keyword evidence="2" id="KW-0808">Transferase</keyword>
<organism evidence="2 3">
    <name type="scientific">Pseudopedobacter saltans</name>
    <dbReference type="NCBI Taxonomy" id="151895"/>
    <lineage>
        <taxon>Bacteria</taxon>
        <taxon>Pseudomonadati</taxon>
        <taxon>Bacteroidota</taxon>
        <taxon>Sphingobacteriia</taxon>
        <taxon>Sphingobacteriales</taxon>
        <taxon>Sphingobacteriaceae</taxon>
        <taxon>Pseudopedobacter</taxon>
    </lineage>
</organism>
<reference evidence="2 3" key="1">
    <citation type="submission" date="2017-11" db="EMBL/GenBank/DDBJ databases">
        <title>Infants hospitalized years apart are colonized by the same room-sourced microbial strains.</title>
        <authorList>
            <person name="Brooks B."/>
            <person name="Olm M.R."/>
            <person name="Firek B.A."/>
            <person name="Baker R."/>
            <person name="Thomas B.C."/>
            <person name="Morowitz M.J."/>
            <person name="Banfield J.F."/>
        </authorList>
    </citation>
    <scope>NUCLEOTIDE SEQUENCE [LARGE SCALE GENOMIC DNA]</scope>
    <source>
        <strain evidence="2">S2_009_000_R2_76</strain>
    </source>
</reference>
<dbReference type="PANTHER" id="PTHR43861">
    <property type="entry name" value="TRANS-ACONITATE 2-METHYLTRANSFERASE-RELATED"/>
    <property type="match status" value="1"/>
</dbReference>
<dbReference type="InterPro" id="IPR023149">
    <property type="entry name" value="Trans_acon_MeTrfase_C"/>
</dbReference>